<dbReference type="AlphaFoldDB" id="A0A0U5GA83"/>
<keyword evidence="3" id="KW-1185">Reference proteome</keyword>
<dbReference type="Proteomes" id="UP000054771">
    <property type="component" value="Unassembled WGS sequence"/>
</dbReference>
<protein>
    <recommendedName>
        <fullName evidence="4">Hydrophobin</fullName>
    </recommendedName>
</protein>
<organism evidence="2 3">
    <name type="scientific">Aspergillus calidoustus</name>
    <dbReference type="NCBI Taxonomy" id="454130"/>
    <lineage>
        <taxon>Eukaryota</taxon>
        <taxon>Fungi</taxon>
        <taxon>Dikarya</taxon>
        <taxon>Ascomycota</taxon>
        <taxon>Pezizomycotina</taxon>
        <taxon>Eurotiomycetes</taxon>
        <taxon>Eurotiomycetidae</taxon>
        <taxon>Eurotiales</taxon>
        <taxon>Aspergillaceae</taxon>
        <taxon>Aspergillus</taxon>
        <taxon>Aspergillus subgen. Nidulantes</taxon>
    </lineage>
</organism>
<gene>
    <name evidence="2" type="ORF">ASPCAL11664</name>
</gene>
<keyword evidence="1" id="KW-0732">Signal</keyword>
<proteinExistence type="predicted"/>
<accession>A0A0U5GA83</accession>
<dbReference type="EMBL" id="CDMC01000011">
    <property type="protein sequence ID" value="CEL08515.1"/>
    <property type="molecule type" value="Genomic_DNA"/>
</dbReference>
<feature type="signal peptide" evidence="1">
    <location>
        <begin position="1"/>
        <end position="17"/>
    </location>
</feature>
<sequence>MQFTLATFITLVAAVAAMPQKTENNVKQASNKQDIDVLQNKCGDLIVNCCIIHNKDDHSEKGLNLLNNALGLNPPNNAYCSPYASQGVIPINLGQLLGLGTDSKVCDVPNVTYACCTESECHEIGEYEEAKEDDY</sequence>
<evidence type="ECO:0008006" key="4">
    <source>
        <dbReference type="Google" id="ProtNLM"/>
    </source>
</evidence>
<evidence type="ECO:0000313" key="2">
    <source>
        <dbReference type="EMBL" id="CEL08515.1"/>
    </source>
</evidence>
<evidence type="ECO:0000256" key="1">
    <source>
        <dbReference type="SAM" id="SignalP"/>
    </source>
</evidence>
<dbReference type="OrthoDB" id="4500123at2759"/>
<evidence type="ECO:0000313" key="3">
    <source>
        <dbReference type="Proteomes" id="UP000054771"/>
    </source>
</evidence>
<reference evidence="3" key="1">
    <citation type="journal article" date="2016" name="Genome Announc.">
        <title>Draft genome sequences of fungus Aspergillus calidoustus.</title>
        <authorList>
            <person name="Horn F."/>
            <person name="Linde J."/>
            <person name="Mattern D.J."/>
            <person name="Walther G."/>
            <person name="Guthke R."/>
            <person name="Scherlach K."/>
            <person name="Martin K."/>
            <person name="Brakhage A.A."/>
            <person name="Petzke L."/>
            <person name="Valiante V."/>
        </authorList>
    </citation>
    <scope>NUCLEOTIDE SEQUENCE [LARGE SCALE GENOMIC DNA]</scope>
    <source>
        <strain evidence="3">SF006504</strain>
    </source>
</reference>
<name>A0A0U5GA83_ASPCI</name>
<feature type="chain" id="PRO_5006857675" description="Hydrophobin" evidence="1">
    <location>
        <begin position="18"/>
        <end position="135"/>
    </location>
</feature>